<dbReference type="InterPro" id="IPR018982">
    <property type="entry name" value="RQC_domain"/>
</dbReference>
<dbReference type="InterPro" id="IPR027417">
    <property type="entry name" value="P-loop_NTPase"/>
</dbReference>
<dbReference type="PANTHER" id="PTHR13710:SF153">
    <property type="entry name" value="RECQ-LIKE DNA HELICASE BLM"/>
    <property type="match status" value="1"/>
</dbReference>
<dbReference type="Proteomes" id="UP001159405">
    <property type="component" value="Unassembled WGS sequence"/>
</dbReference>
<dbReference type="InterPro" id="IPR036388">
    <property type="entry name" value="WH-like_DNA-bd_sf"/>
</dbReference>
<sequence length="282" mass="32116">MEDLCQAWGRAGRDGLPAKCYLYFSFGDRVFHRVLDFVMFKECRRKKLITYFNPEEAGLALCDDCHICKDSMANTPLINDYTPQITRIIESLQVVERPITIKYLAQVASGKMNKKIRENRDEHSSIFSIFKCTVNACELFLRHAVTKDILREVPPAHGVNNCSYLQLKLGSQYLQYVSGQTKTVRARIAVALVVFIKTPINHIFFKSLIIPDYGFELTKTIYSNLIGFFTVFASSINCDFGGHMLQQVTLKGLRIPHSGFPIPDSRFLPSTNPTKIWRTVSS</sequence>
<keyword evidence="2" id="KW-0238">DNA-binding</keyword>
<dbReference type="SUPFAM" id="SSF52540">
    <property type="entry name" value="P-loop containing nucleoside triphosphate hydrolases"/>
    <property type="match status" value="1"/>
</dbReference>
<dbReference type="Gene3D" id="3.40.50.300">
    <property type="entry name" value="P-loop containing nucleotide triphosphate hydrolases"/>
    <property type="match status" value="1"/>
</dbReference>
<evidence type="ECO:0000313" key="7">
    <source>
        <dbReference type="Proteomes" id="UP001159405"/>
    </source>
</evidence>
<dbReference type="Gene3D" id="1.10.10.10">
    <property type="entry name" value="Winged helix-like DNA-binding domain superfamily/Winged helix DNA-binding domain"/>
    <property type="match status" value="1"/>
</dbReference>
<evidence type="ECO:0000256" key="4">
    <source>
        <dbReference type="ARBA" id="ARBA00023242"/>
    </source>
</evidence>
<keyword evidence="3" id="KW-0413">Isomerase</keyword>
<organism evidence="6 7">
    <name type="scientific">Porites lobata</name>
    <dbReference type="NCBI Taxonomy" id="104759"/>
    <lineage>
        <taxon>Eukaryota</taxon>
        <taxon>Metazoa</taxon>
        <taxon>Cnidaria</taxon>
        <taxon>Anthozoa</taxon>
        <taxon>Hexacorallia</taxon>
        <taxon>Scleractinia</taxon>
        <taxon>Fungiina</taxon>
        <taxon>Poritidae</taxon>
        <taxon>Porites</taxon>
    </lineage>
</organism>
<dbReference type="PANTHER" id="PTHR13710">
    <property type="entry name" value="DNA HELICASE RECQ FAMILY MEMBER"/>
    <property type="match status" value="1"/>
</dbReference>
<comment type="caution">
    <text evidence="6">The sequence shown here is derived from an EMBL/GenBank/DDBJ whole genome shotgun (WGS) entry which is preliminary data.</text>
</comment>
<evidence type="ECO:0000256" key="1">
    <source>
        <dbReference type="ARBA" id="ARBA00005446"/>
    </source>
</evidence>
<dbReference type="Pfam" id="PF09382">
    <property type="entry name" value="RQC"/>
    <property type="match status" value="1"/>
</dbReference>
<feature type="domain" description="RQC" evidence="5">
    <location>
        <begin position="79"/>
        <end position="182"/>
    </location>
</feature>
<proteinExistence type="inferred from homology"/>
<keyword evidence="4" id="KW-0539">Nucleus</keyword>
<protein>
    <recommendedName>
        <fullName evidence="5">RQC domain-containing protein</fullName>
    </recommendedName>
</protein>
<evidence type="ECO:0000256" key="3">
    <source>
        <dbReference type="ARBA" id="ARBA00023235"/>
    </source>
</evidence>
<evidence type="ECO:0000256" key="2">
    <source>
        <dbReference type="ARBA" id="ARBA00023125"/>
    </source>
</evidence>
<feature type="non-terminal residue" evidence="6">
    <location>
        <position position="282"/>
    </location>
</feature>
<accession>A0ABN8PW74</accession>
<gene>
    <name evidence="6" type="ORF">PLOB_00048930</name>
</gene>
<comment type="similarity">
    <text evidence="1">Belongs to the helicase family. RecQ subfamily.</text>
</comment>
<dbReference type="EMBL" id="CALNXK010000093">
    <property type="protein sequence ID" value="CAH3152204.1"/>
    <property type="molecule type" value="Genomic_DNA"/>
</dbReference>
<reference evidence="6 7" key="1">
    <citation type="submission" date="2022-05" db="EMBL/GenBank/DDBJ databases">
        <authorList>
            <consortium name="Genoscope - CEA"/>
            <person name="William W."/>
        </authorList>
    </citation>
    <scope>NUCLEOTIDE SEQUENCE [LARGE SCALE GENOMIC DNA]</scope>
</reference>
<keyword evidence="7" id="KW-1185">Reference proteome</keyword>
<evidence type="ECO:0000313" key="6">
    <source>
        <dbReference type="EMBL" id="CAH3152204.1"/>
    </source>
</evidence>
<evidence type="ECO:0000259" key="5">
    <source>
        <dbReference type="Pfam" id="PF09382"/>
    </source>
</evidence>
<name>A0ABN8PW74_9CNID</name>